<feature type="region of interest" description="Disordered" evidence="1">
    <location>
        <begin position="87"/>
        <end position="109"/>
    </location>
</feature>
<evidence type="ECO:0000313" key="3">
    <source>
        <dbReference type="Proteomes" id="UP000199513"/>
    </source>
</evidence>
<protein>
    <submittedName>
        <fullName evidence="2">RHS repeat-associated core domain-containing protein</fullName>
    </submittedName>
</protein>
<accession>A0A1I2K738</accession>
<name>A0A1I2K738_9BACT</name>
<dbReference type="AlphaFoldDB" id="A0A1I2K738"/>
<sequence length="326" mass="37413">MKGLDYVQNVSQENKFTFNGKEKQTELGLHHYDFSARSYDYQTGRTTTLDPHGERYVSVSLYSFLNNNPLRYIDPTGMDGESILPQGTAYDQMKEKDDREREKNRQNKGKSNNVILMFSDLDVKRGIYEDSQWSAFSDKGDIDGDYEYGNGVIKVNNLEAAYLFLEIWVKVYGKVDNLVIASDGTYDPKSLHGVTFTSGIALYEKDLNNKSAYANLLKGVTDFVKGKGDLVFIACYAGWIGKSMSDFLNENRKKNPINIYMNKDFSTYIEGPEFYARKWAYVPLDTWLTKRNNYKYGWMNVTTGVKYANLRLLKNGTIQTTDKAPW</sequence>
<organism evidence="2 3">
    <name type="scientific">Thermoflexibacter ruber</name>
    <dbReference type="NCBI Taxonomy" id="1003"/>
    <lineage>
        <taxon>Bacteria</taxon>
        <taxon>Pseudomonadati</taxon>
        <taxon>Bacteroidota</taxon>
        <taxon>Cytophagia</taxon>
        <taxon>Cytophagales</taxon>
        <taxon>Thermoflexibacteraceae</taxon>
        <taxon>Thermoflexibacter</taxon>
    </lineage>
</organism>
<gene>
    <name evidence="2" type="ORF">SAMN04488541_10812</name>
</gene>
<dbReference type="Proteomes" id="UP000199513">
    <property type="component" value="Unassembled WGS sequence"/>
</dbReference>
<keyword evidence="3" id="KW-1185">Reference proteome</keyword>
<reference evidence="2 3" key="1">
    <citation type="submission" date="2016-10" db="EMBL/GenBank/DDBJ databases">
        <authorList>
            <person name="de Groot N.N."/>
        </authorList>
    </citation>
    <scope>NUCLEOTIDE SEQUENCE [LARGE SCALE GENOMIC DNA]</scope>
    <source>
        <strain>GEY</strain>
        <strain evidence="3">DSM 9560</strain>
    </source>
</reference>
<dbReference type="OrthoDB" id="829663at2"/>
<proteinExistence type="predicted"/>
<dbReference type="InterPro" id="IPR022385">
    <property type="entry name" value="Rhs_assc_core"/>
</dbReference>
<dbReference type="EMBL" id="FONY01000081">
    <property type="protein sequence ID" value="SFF61017.1"/>
    <property type="molecule type" value="Genomic_DNA"/>
</dbReference>
<dbReference type="STRING" id="1003.SAMN04488541_10812"/>
<evidence type="ECO:0000313" key="2">
    <source>
        <dbReference type="EMBL" id="SFF61017.1"/>
    </source>
</evidence>
<evidence type="ECO:0000256" key="1">
    <source>
        <dbReference type="SAM" id="MobiDB-lite"/>
    </source>
</evidence>
<dbReference type="NCBIfam" id="TIGR03696">
    <property type="entry name" value="Rhs_assc_core"/>
    <property type="match status" value="1"/>
</dbReference>
<dbReference type="RefSeq" id="WP_091549542.1">
    <property type="nucleotide sequence ID" value="NZ_FONY01000081.1"/>
</dbReference>
<dbReference type="Gene3D" id="2.180.10.10">
    <property type="entry name" value="RHS repeat-associated core"/>
    <property type="match status" value="1"/>
</dbReference>
<feature type="compositionally biased region" description="Basic and acidic residues" evidence="1">
    <location>
        <begin position="92"/>
        <end position="105"/>
    </location>
</feature>